<dbReference type="AlphaFoldDB" id="A0A0G1Y250"/>
<gene>
    <name evidence="2" type="ORF">UY86_C0007G0017</name>
</gene>
<feature type="transmembrane region" description="Helical" evidence="1">
    <location>
        <begin position="28"/>
        <end position="47"/>
    </location>
</feature>
<reference evidence="2 3" key="1">
    <citation type="journal article" date="2015" name="Nature">
        <title>rRNA introns, odd ribosomes, and small enigmatic genomes across a large radiation of phyla.</title>
        <authorList>
            <person name="Brown C.T."/>
            <person name="Hug L.A."/>
            <person name="Thomas B.C."/>
            <person name="Sharon I."/>
            <person name="Castelle C.J."/>
            <person name="Singh A."/>
            <person name="Wilkins M.J."/>
            <person name="Williams K.H."/>
            <person name="Banfield J.F."/>
        </authorList>
    </citation>
    <scope>NUCLEOTIDE SEQUENCE [LARGE SCALE GENOMIC DNA]</scope>
</reference>
<organism evidence="2 3">
    <name type="scientific">Candidatus Adlerbacteria bacterium GW2011_GWB1_54_7</name>
    <dbReference type="NCBI Taxonomy" id="1618607"/>
    <lineage>
        <taxon>Bacteria</taxon>
        <taxon>Candidatus Adleribacteriota</taxon>
    </lineage>
</organism>
<sequence length="76" mass="7860">MSKEMWIIALGIAVVAVPQLGIPGSLKTLLITACGGTIAIIGFVLRGQQLSRGGLSRRGSLPFVENDHTEGAVSGE</sequence>
<proteinExistence type="predicted"/>
<keyword evidence="1" id="KW-0812">Transmembrane</keyword>
<dbReference type="EMBL" id="LCRR01000007">
    <property type="protein sequence ID" value="KKW37508.1"/>
    <property type="molecule type" value="Genomic_DNA"/>
</dbReference>
<keyword evidence="1" id="KW-0472">Membrane</keyword>
<evidence type="ECO:0000313" key="3">
    <source>
        <dbReference type="Proteomes" id="UP000033852"/>
    </source>
</evidence>
<comment type="caution">
    <text evidence="2">The sequence shown here is derived from an EMBL/GenBank/DDBJ whole genome shotgun (WGS) entry which is preliminary data.</text>
</comment>
<evidence type="ECO:0000256" key="1">
    <source>
        <dbReference type="SAM" id="Phobius"/>
    </source>
</evidence>
<evidence type="ECO:0000313" key="2">
    <source>
        <dbReference type="EMBL" id="KKW37508.1"/>
    </source>
</evidence>
<dbReference type="Proteomes" id="UP000033852">
    <property type="component" value="Unassembled WGS sequence"/>
</dbReference>
<dbReference type="STRING" id="1618607.UY86_C0007G0017"/>
<name>A0A0G1Y250_9BACT</name>
<keyword evidence="1" id="KW-1133">Transmembrane helix</keyword>
<protein>
    <submittedName>
        <fullName evidence="2">Uncharacterized protein</fullName>
    </submittedName>
</protein>
<accession>A0A0G1Y250</accession>